<dbReference type="AlphaFoldDB" id="A0A8T0UG13"/>
<comment type="caution">
    <text evidence="2">The sequence shown here is derived from an EMBL/GenBank/DDBJ whole genome shotgun (WGS) entry which is preliminary data.</text>
</comment>
<protein>
    <recommendedName>
        <fullName evidence="1">PH domain-containing protein</fullName>
    </recommendedName>
</protein>
<accession>A0A8T0UG13</accession>
<evidence type="ECO:0000313" key="3">
    <source>
        <dbReference type="Proteomes" id="UP000823388"/>
    </source>
</evidence>
<dbReference type="PROSITE" id="PS50003">
    <property type="entry name" value="PH_DOMAIN"/>
    <property type="match status" value="1"/>
</dbReference>
<gene>
    <name evidence="2" type="ORF">PVAP13_3NG076933</name>
</gene>
<reference evidence="2" key="1">
    <citation type="submission" date="2020-05" db="EMBL/GenBank/DDBJ databases">
        <title>WGS assembly of Panicum virgatum.</title>
        <authorList>
            <person name="Lovell J.T."/>
            <person name="Jenkins J."/>
            <person name="Shu S."/>
            <person name="Juenger T.E."/>
            <person name="Schmutz J."/>
        </authorList>
    </citation>
    <scope>NUCLEOTIDE SEQUENCE</scope>
    <source>
        <strain evidence="2">AP13</strain>
    </source>
</reference>
<dbReference type="PANTHER" id="PTHR31257">
    <property type="entry name" value="RICIN B-LIKE LECTIN EULS3"/>
    <property type="match status" value="1"/>
</dbReference>
<dbReference type="SUPFAM" id="SSF50370">
    <property type="entry name" value="Ricin B-like lectins"/>
    <property type="match status" value="2"/>
</dbReference>
<dbReference type="PANTHER" id="PTHR31257:SF18">
    <property type="entry name" value="PH DOMAIN-CONTAINING PROTEIN"/>
    <property type="match status" value="1"/>
</dbReference>
<feature type="domain" description="PH" evidence="1">
    <location>
        <begin position="1"/>
        <end position="58"/>
    </location>
</feature>
<name>A0A8T0UG13_PANVG</name>
<keyword evidence="3" id="KW-1185">Reference proteome</keyword>
<dbReference type="Proteomes" id="UP000823388">
    <property type="component" value="Chromosome 3N"/>
</dbReference>
<dbReference type="InterPro" id="IPR035992">
    <property type="entry name" value="Ricin_B-like_lectins"/>
</dbReference>
<dbReference type="EMBL" id="CM029042">
    <property type="protein sequence ID" value="KAG2619439.1"/>
    <property type="molecule type" value="Genomic_DNA"/>
</dbReference>
<proteinExistence type="predicted"/>
<evidence type="ECO:0000313" key="2">
    <source>
        <dbReference type="EMBL" id="KAG2619439.1"/>
    </source>
</evidence>
<organism evidence="2 3">
    <name type="scientific">Panicum virgatum</name>
    <name type="common">Blackwell switchgrass</name>
    <dbReference type="NCBI Taxonomy" id="38727"/>
    <lineage>
        <taxon>Eukaryota</taxon>
        <taxon>Viridiplantae</taxon>
        <taxon>Streptophyta</taxon>
        <taxon>Embryophyta</taxon>
        <taxon>Tracheophyta</taxon>
        <taxon>Spermatophyta</taxon>
        <taxon>Magnoliopsida</taxon>
        <taxon>Liliopsida</taxon>
        <taxon>Poales</taxon>
        <taxon>Poaceae</taxon>
        <taxon>PACMAD clade</taxon>
        <taxon>Panicoideae</taxon>
        <taxon>Panicodae</taxon>
        <taxon>Paniceae</taxon>
        <taxon>Panicinae</taxon>
        <taxon>Panicum</taxon>
        <taxon>Panicum sect. Hiantes</taxon>
    </lineage>
</organism>
<dbReference type="InterPro" id="IPR040249">
    <property type="entry name" value="Ricin_B-like_lectin_EULS3-like"/>
</dbReference>
<dbReference type="InterPro" id="IPR001849">
    <property type="entry name" value="PH_domain"/>
</dbReference>
<dbReference type="CDD" id="cd23431">
    <property type="entry name" value="beta-trefoil_Ricin_AtEULS3-like"/>
    <property type="match status" value="2"/>
</dbReference>
<sequence>MFGYFGRNPQGSPPTFKIFCKADEGSCLAVRDGTLVLTAADPGDEHQHWVKDVRLSMHIKDKEGNPVFSLVNKATGLAIQHPYGPSYPVRLTQFCPDDFVQSVLWTESGDLCKDFGCIRMMHNIRLNLDAVHGGTALVLSDPDKSDFQSWKMTPWNGETPYGWHPEAEPTVRICCKAAEGLSVTIRNGAVCLAPTRRDDWFQHWVKDRRPGEMFKDEDGYPAFALVNSITGEAISGSAGLGPLKLKPYNPNYLDGSVLWTTDLDKGNGFRCIHMMDNFSLNFEARLSAGEVVLSRWDTADEQHWKFISWCKSPNIQYTFH</sequence>
<evidence type="ECO:0000259" key="1">
    <source>
        <dbReference type="PROSITE" id="PS50003"/>
    </source>
</evidence>